<reference evidence="1" key="1">
    <citation type="submission" date="2022-08" db="EMBL/GenBank/DDBJ databases">
        <authorList>
            <person name="Kallberg Y."/>
            <person name="Tangrot J."/>
            <person name="Rosling A."/>
        </authorList>
    </citation>
    <scope>NUCLEOTIDE SEQUENCE</scope>
    <source>
        <strain evidence="1">Wild A</strain>
    </source>
</reference>
<gene>
    <name evidence="1" type="ORF">FWILDA_LOCUS11995</name>
</gene>
<sequence length="192" mass="21655">ILDEVNAIMRQMSSDTNSQESENAIRDVLRSVRHVLAMDAFANTSTLTFLQVIMDKLVAFVSTRAVMARALMKKASKLSKPDNSPIRACAYYGDIDGKQRQKDFSNINIAWKLCSLIASTGTSLQLIKMDESREIIGNRKKVHNEVKVEALVVKETDFNAVAIFQNLIFEKAENLKFDQECSIIDTMTLKQF</sequence>
<proteinExistence type="predicted"/>
<evidence type="ECO:0000313" key="2">
    <source>
        <dbReference type="Proteomes" id="UP001153678"/>
    </source>
</evidence>
<evidence type="ECO:0000313" key="1">
    <source>
        <dbReference type="EMBL" id="CAI2185274.1"/>
    </source>
</evidence>
<comment type="caution">
    <text evidence="1">The sequence shown here is derived from an EMBL/GenBank/DDBJ whole genome shotgun (WGS) entry which is preliminary data.</text>
</comment>
<accession>A0A9W4SVW4</accession>
<feature type="non-terminal residue" evidence="1">
    <location>
        <position position="1"/>
    </location>
</feature>
<dbReference type="EMBL" id="CAMKVN010003640">
    <property type="protein sequence ID" value="CAI2185274.1"/>
    <property type="molecule type" value="Genomic_DNA"/>
</dbReference>
<protein>
    <submittedName>
        <fullName evidence="1">10604_t:CDS:1</fullName>
    </submittedName>
</protein>
<dbReference type="Proteomes" id="UP001153678">
    <property type="component" value="Unassembled WGS sequence"/>
</dbReference>
<name>A0A9W4SVW4_9GLOM</name>
<keyword evidence="2" id="KW-1185">Reference proteome</keyword>
<dbReference type="AlphaFoldDB" id="A0A9W4SVW4"/>
<organism evidence="1 2">
    <name type="scientific">Funneliformis geosporum</name>
    <dbReference type="NCBI Taxonomy" id="1117311"/>
    <lineage>
        <taxon>Eukaryota</taxon>
        <taxon>Fungi</taxon>
        <taxon>Fungi incertae sedis</taxon>
        <taxon>Mucoromycota</taxon>
        <taxon>Glomeromycotina</taxon>
        <taxon>Glomeromycetes</taxon>
        <taxon>Glomerales</taxon>
        <taxon>Glomeraceae</taxon>
        <taxon>Funneliformis</taxon>
    </lineage>
</organism>
<dbReference type="OrthoDB" id="2438430at2759"/>